<dbReference type="EMBL" id="FQXS01000043">
    <property type="protein sequence ID" value="SHI12969.1"/>
    <property type="molecule type" value="Genomic_DNA"/>
</dbReference>
<keyword evidence="3" id="KW-1185">Reference proteome</keyword>
<name>A0A1M5YM45_9BACT</name>
<reference evidence="2 3" key="1">
    <citation type="submission" date="2016-11" db="EMBL/GenBank/DDBJ databases">
        <authorList>
            <person name="Jaros S."/>
            <person name="Januszkiewicz K."/>
            <person name="Wedrychowicz H."/>
        </authorList>
    </citation>
    <scope>NUCLEOTIDE SEQUENCE [LARGE SCALE GENOMIC DNA]</scope>
    <source>
        <strain evidence="2 3">DSM 9705</strain>
    </source>
</reference>
<dbReference type="Gene3D" id="1.10.10.10">
    <property type="entry name" value="Winged helix-like DNA-binding domain superfamily/Winged helix DNA-binding domain"/>
    <property type="match status" value="1"/>
</dbReference>
<dbReference type="STRING" id="1121409.SAMN02745124_04197"/>
<dbReference type="InterPro" id="IPR036388">
    <property type="entry name" value="WH-like_DNA-bd_sf"/>
</dbReference>
<organism evidence="2 3">
    <name type="scientific">Desulfofustis glycolicus DSM 9705</name>
    <dbReference type="NCBI Taxonomy" id="1121409"/>
    <lineage>
        <taxon>Bacteria</taxon>
        <taxon>Pseudomonadati</taxon>
        <taxon>Thermodesulfobacteriota</taxon>
        <taxon>Desulfobulbia</taxon>
        <taxon>Desulfobulbales</taxon>
        <taxon>Desulfocapsaceae</taxon>
        <taxon>Desulfofustis</taxon>
    </lineage>
</organism>
<dbReference type="InterPro" id="IPR041657">
    <property type="entry name" value="HTH_17"/>
</dbReference>
<accession>A0A1M5YM45</accession>
<dbReference type="OrthoDB" id="8546410at2"/>
<dbReference type="AlphaFoldDB" id="A0A1M5YM45"/>
<proteinExistence type="predicted"/>
<evidence type="ECO:0000313" key="3">
    <source>
        <dbReference type="Proteomes" id="UP000184139"/>
    </source>
</evidence>
<dbReference type="Proteomes" id="UP000184139">
    <property type="component" value="Unassembled WGS sequence"/>
</dbReference>
<gene>
    <name evidence="2" type="ORF">SAMN02745124_04197</name>
</gene>
<sequence>MGKRHQNHRLVKVHRNYSVEEVAGLFGIHKHTVRRWVKEGLPVVDSKRPMLILGHHLKTFLQERRKRSKRPCRPGQLYCVRCRSPKYPAAGMAEYQPTSDTLGNLVAICPDCMAIMNRRISQDKISYICRDMALSLPQHLRHLIEWATPTVNSDFN</sequence>
<dbReference type="InterPro" id="IPR009061">
    <property type="entry name" value="DNA-bd_dom_put_sf"/>
</dbReference>
<evidence type="ECO:0000259" key="1">
    <source>
        <dbReference type="Pfam" id="PF12728"/>
    </source>
</evidence>
<evidence type="ECO:0000313" key="2">
    <source>
        <dbReference type="EMBL" id="SHI12969.1"/>
    </source>
</evidence>
<protein>
    <submittedName>
        <fullName evidence="2">Helix-turn-helix domain-containing protein</fullName>
    </submittedName>
</protein>
<dbReference type="Pfam" id="PF12728">
    <property type="entry name" value="HTH_17"/>
    <property type="match status" value="1"/>
</dbReference>
<dbReference type="SUPFAM" id="SSF46955">
    <property type="entry name" value="Putative DNA-binding domain"/>
    <property type="match status" value="1"/>
</dbReference>
<feature type="domain" description="Helix-turn-helix" evidence="1">
    <location>
        <begin position="17"/>
        <end position="65"/>
    </location>
</feature>